<keyword evidence="3" id="KW-1185">Reference proteome</keyword>
<evidence type="ECO:0000313" key="2">
    <source>
        <dbReference type="EMBL" id="EET90410.1"/>
    </source>
</evidence>
<keyword evidence="1" id="KW-0175">Coiled coil</keyword>
<dbReference type="Proteomes" id="UP000332487">
    <property type="component" value="Unassembled WGS sequence"/>
</dbReference>
<proteinExistence type="predicted"/>
<evidence type="ECO:0000313" key="3">
    <source>
        <dbReference type="Proteomes" id="UP000332487"/>
    </source>
</evidence>
<reference evidence="2 3" key="1">
    <citation type="journal article" date="2009" name="Genome Biol.">
        <title>Community-wide analysis of microbial genome sequence signatures.</title>
        <authorList>
            <person name="Dick G.J."/>
            <person name="Andersson A.F."/>
            <person name="Baker B.J."/>
            <person name="Simmons S.L."/>
            <person name="Thomas B.C."/>
            <person name="Yelton A.P."/>
            <person name="Banfield J.F."/>
        </authorList>
    </citation>
    <scope>NUCLEOTIDE SEQUENCE [LARGE SCALE GENOMIC DNA]</scope>
    <source>
        <strain evidence="2">ARMAN-2</strain>
    </source>
</reference>
<dbReference type="AlphaFoldDB" id="C7DG82"/>
<feature type="coiled-coil region" evidence="1">
    <location>
        <begin position="144"/>
        <end position="171"/>
    </location>
</feature>
<protein>
    <submittedName>
        <fullName evidence="2">Uncharacterized protein</fullName>
    </submittedName>
</protein>
<gene>
    <name evidence="2" type="ORF">UNLARM2_0086</name>
</gene>
<organism evidence="2 3">
    <name type="scientific">Candidatus Micrarchaeum acidiphilum ARMAN-2</name>
    <dbReference type="NCBI Taxonomy" id="425595"/>
    <lineage>
        <taxon>Archaea</taxon>
        <taxon>Candidatus Micrarchaeota</taxon>
        <taxon>Candidatus Micrarchaeia</taxon>
        <taxon>Candidatus Micrarchaeales</taxon>
        <taxon>Candidatus Micrarchaeaceae</taxon>
        <taxon>Candidatus Micrarchaeum</taxon>
    </lineage>
</organism>
<reference evidence="2 3" key="2">
    <citation type="journal article" date="2010" name="Proc. Natl. Acad. Sci. U.S.A.">
        <title>Enigmatic, ultrasmall, uncultivated Archaea.</title>
        <authorList>
            <person name="Baker B.J."/>
            <person name="Comolli L.R."/>
            <person name="Dick G.J."/>
            <person name="Hauser L.J."/>
            <person name="Hyatt D."/>
            <person name="Dill B.D."/>
            <person name="Land M.L."/>
            <person name="Verberkmoes N.C."/>
            <person name="Hettich R.L."/>
            <person name="Banfield J.F."/>
        </authorList>
    </citation>
    <scope>NUCLEOTIDE SEQUENCE [LARGE SCALE GENOMIC DNA]</scope>
    <source>
        <strain evidence="2">ARMAN-2</strain>
    </source>
</reference>
<dbReference type="EMBL" id="GG697237">
    <property type="protein sequence ID" value="EET90410.1"/>
    <property type="molecule type" value="Genomic_DNA"/>
</dbReference>
<sequence>MKSESIYISVIAVKARFTSNFLSLKSFLSCIPNFVNVGHGTLLRYRIGSSEFSDIYAEFGADRICLKYYFDSESDAKKMARIYVFVTLVALLKDFYDVSMESLYPYIVEYMGYFDYYGILPGVGGGGGSRDRRIELLSDANWNLSKEIIRLDKLNREYSELNADLLNFSKRVFEYMKKLGDGAGDVMLRSIGVDRRLLERISSVLNNSK</sequence>
<name>C7DG82_MICA2</name>
<accession>C7DG82</accession>
<evidence type="ECO:0000256" key="1">
    <source>
        <dbReference type="SAM" id="Coils"/>
    </source>
</evidence>